<comment type="caution">
    <text evidence="3">The sequence shown here is derived from an EMBL/GenBank/DDBJ whole genome shotgun (WGS) entry which is preliminary data.</text>
</comment>
<dbReference type="Pfam" id="PF00378">
    <property type="entry name" value="ECH_1"/>
    <property type="match status" value="1"/>
</dbReference>
<keyword evidence="3" id="KW-0413">Isomerase</keyword>
<dbReference type="CDD" id="cd06558">
    <property type="entry name" value="crotonase-like"/>
    <property type="match status" value="1"/>
</dbReference>
<dbReference type="Gene3D" id="3.90.226.10">
    <property type="entry name" value="2-enoyl-CoA Hydratase, Chain A, domain 1"/>
    <property type="match status" value="1"/>
</dbReference>
<dbReference type="GO" id="GO:0016853">
    <property type="term" value="F:isomerase activity"/>
    <property type="evidence" value="ECO:0007669"/>
    <property type="project" value="UniProtKB-KW"/>
</dbReference>
<organism evidence="3 4">
    <name type="scientific">Guptibacillus hwajinpoensis</name>
    <dbReference type="NCBI Taxonomy" id="208199"/>
    <lineage>
        <taxon>Bacteria</taxon>
        <taxon>Bacillati</taxon>
        <taxon>Bacillota</taxon>
        <taxon>Bacilli</taxon>
        <taxon>Bacillales</taxon>
        <taxon>Guptibacillaceae</taxon>
        <taxon>Guptibacillus</taxon>
    </lineage>
</organism>
<dbReference type="AlphaFoldDB" id="A0A845EYS3"/>
<name>A0A845EYS3_9BACL</name>
<gene>
    <name evidence="3" type="ORF">GLW07_09975</name>
</gene>
<evidence type="ECO:0000256" key="1">
    <source>
        <dbReference type="ARBA" id="ARBA00005254"/>
    </source>
</evidence>
<dbReference type="EMBL" id="WMEY01000003">
    <property type="protein sequence ID" value="MYL63679.1"/>
    <property type="molecule type" value="Genomic_DNA"/>
</dbReference>
<protein>
    <submittedName>
        <fullName evidence="3">Enoyl-CoA hydratase/isomerase family protein</fullName>
    </submittedName>
</protein>
<comment type="similarity">
    <text evidence="1 2">Belongs to the enoyl-CoA hydratase/isomerase family.</text>
</comment>
<dbReference type="SUPFAM" id="SSF52096">
    <property type="entry name" value="ClpP/crotonase"/>
    <property type="match status" value="1"/>
</dbReference>
<dbReference type="PANTHER" id="PTHR11941:SF54">
    <property type="entry name" value="ENOYL-COA HYDRATASE, MITOCHONDRIAL"/>
    <property type="match status" value="1"/>
</dbReference>
<dbReference type="InterPro" id="IPR029045">
    <property type="entry name" value="ClpP/crotonase-like_dom_sf"/>
</dbReference>
<accession>A0A845EYS3</accession>
<evidence type="ECO:0000313" key="3">
    <source>
        <dbReference type="EMBL" id="MYL63679.1"/>
    </source>
</evidence>
<dbReference type="PANTHER" id="PTHR11941">
    <property type="entry name" value="ENOYL-COA HYDRATASE-RELATED"/>
    <property type="match status" value="1"/>
</dbReference>
<sequence>MTSVIVEHRNRAAIVTIHRPEQRNAINDAVMDQIMHAIEKAEANESVSYIVITGSGKEVFCSGGDLKAFQGLKTAEQAYPMLRKMGDVLDRLFFCKKPTVALLNGHAVGGGLELAMACDYRIARKNTKVGFIQGSIGLTTGWGGSTYALTRMNSTEALKMLMSADRYTSEEAILSGCLTYITNDLYWEEDAYRYIENLLKRSPLILSTYKTYWLNSLDPHLIRHRVEEEIRSCARLWDTEEHHQAVKAFLNKNS</sequence>
<dbReference type="GO" id="GO:0006635">
    <property type="term" value="P:fatty acid beta-oxidation"/>
    <property type="evidence" value="ECO:0007669"/>
    <property type="project" value="TreeGrafter"/>
</dbReference>
<dbReference type="Proteomes" id="UP000447833">
    <property type="component" value="Unassembled WGS sequence"/>
</dbReference>
<dbReference type="InterPro" id="IPR018376">
    <property type="entry name" value="Enoyl-CoA_hyd/isom_CS"/>
</dbReference>
<evidence type="ECO:0000313" key="4">
    <source>
        <dbReference type="Proteomes" id="UP000447833"/>
    </source>
</evidence>
<proteinExistence type="inferred from homology"/>
<reference evidence="3 4" key="1">
    <citation type="submission" date="2019-11" db="EMBL/GenBank/DDBJ databases">
        <title>Genome sequences of 17 halophilic strains isolated from different environments.</title>
        <authorList>
            <person name="Furrow R.E."/>
        </authorList>
    </citation>
    <scope>NUCLEOTIDE SEQUENCE [LARGE SCALE GENOMIC DNA]</scope>
    <source>
        <strain evidence="3 4">22506_14_FS</strain>
    </source>
</reference>
<dbReference type="InterPro" id="IPR001753">
    <property type="entry name" value="Enoyl-CoA_hydra/iso"/>
</dbReference>
<evidence type="ECO:0000256" key="2">
    <source>
        <dbReference type="RuleBase" id="RU003707"/>
    </source>
</evidence>
<dbReference type="PROSITE" id="PS00166">
    <property type="entry name" value="ENOYL_COA_HYDRATASE"/>
    <property type="match status" value="1"/>
</dbReference>
<dbReference type="RefSeq" id="WP_160919244.1">
    <property type="nucleotide sequence ID" value="NZ_WMEY01000003.1"/>
</dbReference>